<reference evidence="1 2" key="1">
    <citation type="submission" date="2015-08" db="EMBL/GenBank/DDBJ databases">
        <title>Next Generation Sequencing and Analysis of the Genome of Puccinia sorghi L Schw, the Causal Agent of Maize Common Rust.</title>
        <authorList>
            <person name="Rochi L."/>
            <person name="Burguener G."/>
            <person name="Darino M."/>
            <person name="Turjanski A."/>
            <person name="Kreff E."/>
            <person name="Dieguez M.J."/>
            <person name="Sacco F."/>
        </authorList>
    </citation>
    <scope>NUCLEOTIDE SEQUENCE [LARGE SCALE GENOMIC DNA]</scope>
    <source>
        <strain evidence="1 2">RO10H11247</strain>
    </source>
</reference>
<accession>A0A0L6UWU1</accession>
<organism evidence="1 2">
    <name type="scientific">Puccinia sorghi</name>
    <dbReference type="NCBI Taxonomy" id="27349"/>
    <lineage>
        <taxon>Eukaryota</taxon>
        <taxon>Fungi</taxon>
        <taxon>Dikarya</taxon>
        <taxon>Basidiomycota</taxon>
        <taxon>Pucciniomycotina</taxon>
        <taxon>Pucciniomycetes</taxon>
        <taxon>Pucciniales</taxon>
        <taxon>Pucciniaceae</taxon>
        <taxon>Puccinia</taxon>
    </lineage>
</organism>
<dbReference type="AlphaFoldDB" id="A0A0L6UWU1"/>
<keyword evidence="2" id="KW-1185">Reference proteome</keyword>
<proteinExistence type="predicted"/>
<dbReference type="PROSITE" id="PS51257">
    <property type="entry name" value="PROKAR_LIPOPROTEIN"/>
    <property type="match status" value="1"/>
</dbReference>
<sequence length="217" mass="25163">MAKPLKEGFFNPNWLIKQKVQHLAQMSQACKEVEMNKIQQSLWLHITQSAYKARFEDRNNGSQSEASEIEELVMALLSIKRRMIQEPFFSLLSLIDNHPIFHNNSNNGHVRKWKLYHFPGLIFQDLQRRSNPVCVYLVTSVTQFLWLIFIPLSSSKYVVWPNNEAQEEIVAKIGDFGFKSCVGFINGTLLPLDQKPVIDPQDYYLRKGSYSISTPKK</sequence>
<name>A0A0L6UWU1_9BASI</name>
<dbReference type="Proteomes" id="UP000037035">
    <property type="component" value="Unassembled WGS sequence"/>
</dbReference>
<dbReference type="VEuPathDB" id="FungiDB:VP01_3473g3"/>
<protein>
    <submittedName>
        <fullName evidence="1">Uncharacterized protein</fullName>
    </submittedName>
</protein>
<gene>
    <name evidence="1" type="ORF">VP01_3473g3</name>
</gene>
<dbReference type="EMBL" id="LAVV01008472">
    <property type="protein sequence ID" value="KNZ52712.1"/>
    <property type="molecule type" value="Genomic_DNA"/>
</dbReference>
<comment type="caution">
    <text evidence="1">The sequence shown here is derived from an EMBL/GenBank/DDBJ whole genome shotgun (WGS) entry which is preliminary data.</text>
</comment>
<evidence type="ECO:0000313" key="2">
    <source>
        <dbReference type="Proteomes" id="UP000037035"/>
    </source>
</evidence>
<dbReference type="OrthoDB" id="2445244at2759"/>
<evidence type="ECO:0000313" key="1">
    <source>
        <dbReference type="EMBL" id="KNZ52712.1"/>
    </source>
</evidence>